<feature type="region of interest" description="Disordered" evidence="1">
    <location>
        <begin position="87"/>
        <end position="108"/>
    </location>
</feature>
<dbReference type="AlphaFoldDB" id="S8AFY5"/>
<accession>S8AFY5</accession>
<proteinExistence type="predicted"/>
<name>S8AFY5_DACHA</name>
<evidence type="ECO:0000313" key="2">
    <source>
        <dbReference type="EMBL" id="EPS41774.1"/>
    </source>
</evidence>
<keyword evidence="3" id="KW-1185">Reference proteome</keyword>
<evidence type="ECO:0000313" key="3">
    <source>
        <dbReference type="Proteomes" id="UP000015100"/>
    </source>
</evidence>
<evidence type="ECO:0000256" key="1">
    <source>
        <dbReference type="SAM" id="MobiDB-lite"/>
    </source>
</evidence>
<dbReference type="EMBL" id="AQGS01000153">
    <property type="protein sequence ID" value="EPS41774.1"/>
    <property type="molecule type" value="Genomic_DNA"/>
</dbReference>
<gene>
    <name evidence="2" type="ORF">H072_4296</name>
</gene>
<protein>
    <submittedName>
        <fullName evidence="2">Uncharacterized protein</fullName>
    </submittedName>
</protein>
<sequence>MALWNTGIPTAILPWNWGQLRCENRAGNGPFGGCIVFQQYRPPKKTSDKPKRPPKQKKPSKPQIPDDYVDETEPVQVVTLPDDYQYKKRAAEEDAPMDEAMQLRFKRD</sequence>
<organism evidence="2 3">
    <name type="scientific">Dactylellina haptotyla (strain CBS 200.50)</name>
    <name type="common">Nematode-trapping fungus</name>
    <name type="synonym">Monacrosporium haptotylum</name>
    <dbReference type="NCBI Taxonomy" id="1284197"/>
    <lineage>
        <taxon>Eukaryota</taxon>
        <taxon>Fungi</taxon>
        <taxon>Dikarya</taxon>
        <taxon>Ascomycota</taxon>
        <taxon>Pezizomycotina</taxon>
        <taxon>Orbiliomycetes</taxon>
        <taxon>Orbiliales</taxon>
        <taxon>Orbiliaceae</taxon>
        <taxon>Dactylellina</taxon>
    </lineage>
</organism>
<reference evidence="2 3" key="1">
    <citation type="journal article" date="2013" name="PLoS Genet.">
        <title>Genomic mechanisms accounting for the adaptation to parasitism in nematode-trapping fungi.</title>
        <authorList>
            <person name="Meerupati T."/>
            <person name="Andersson K.M."/>
            <person name="Friman E."/>
            <person name="Kumar D."/>
            <person name="Tunlid A."/>
            <person name="Ahren D."/>
        </authorList>
    </citation>
    <scope>NUCLEOTIDE SEQUENCE [LARGE SCALE GENOMIC DNA]</scope>
    <source>
        <strain evidence="2 3">CBS 200.50</strain>
    </source>
</reference>
<dbReference type="HOGENOM" id="CLU_2196847_0_0_1"/>
<dbReference type="Proteomes" id="UP000015100">
    <property type="component" value="Unassembled WGS sequence"/>
</dbReference>
<reference evidence="3" key="2">
    <citation type="submission" date="2013-04" db="EMBL/GenBank/DDBJ databases">
        <title>Genomic mechanisms accounting for the adaptation to parasitism in nematode-trapping fungi.</title>
        <authorList>
            <person name="Ahren D.G."/>
        </authorList>
    </citation>
    <scope>NUCLEOTIDE SEQUENCE [LARGE SCALE GENOMIC DNA]</scope>
    <source>
        <strain evidence="3">CBS 200.50</strain>
    </source>
</reference>
<comment type="caution">
    <text evidence="2">The sequence shown here is derived from an EMBL/GenBank/DDBJ whole genome shotgun (WGS) entry which is preliminary data.</text>
</comment>
<feature type="region of interest" description="Disordered" evidence="1">
    <location>
        <begin position="36"/>
        <end position="75"/>
    </location>
</feature>